<dbReference type="GO" id="GO:0004725">
    <property type="term" value="F:protein tyrosine phosphatase activity"/>
    <property type="evidence" value="ECO:0007669"/>
    <property type="project" value="UniProtKB-EC"/>
</dbReference>
<dbReference type="AlphaFoldDB" id="A0A2G8KK84"/>
<evidence type="ECO:0000256" key="1">
    <source>
        <dbReference type="ARBA" id="ARBA00022912"/>
    </source>
</evidence>
<keyword evidence="7" id="KW-1185">Reference proteome</keyword>
<dbReference type="InterPro" id="IPR000242">
    <property type="entry name" value="PTP_cat"/>
</dbReference>
<feature type="domain" description="Tyrosine-protein phosphatase" evidence="4">
    <location>
        <begin position="177"/>
        <end position="340"/>
    </location>
</feature>
<dbReference type="InterPro" id="IPR003961">
    <property type="entry name" value="FN3_dom"/>
</dbReference>
<dbReference type="Gene3D" id="3.90.190.10">
    <property type="entry name" value="Protein tyrosine phosphatase superfamily"/>
    <property type="match status" value="2"/>
</dbReference>
<evidence type="ECO:0000256" key="3">
    <source>
        <dbReference type="SAM" id="Phobius"/>
    </source>
</evidence>
<dbReference type="CDD" id="cd00063">
    <property type="entry name" value="FN3"/>
    <property type="match status" value="1"/>
</dbReference>
<feature type="transmembrane region" description="Helical" evidence="3">
    <location>
        <begin position="77"/>
        <end position="101"/>
    </location>
</feature>
<dbReference type="Pfam" id="PF00102">
    <property type="entry name" value="Y_phosphatase"/>
    <property type="match status" value="2"/>
</dbReference>
<dbReference type="PROSITE" id="PS50055">
    <property type="entry name" value="TYR_PHOSPHATASE_PTP"/>
    <property type="match status" value="1"/>
</dbReference>
<dbReference type="InterPro" id="IPR013783">
    <property type="entry name" value="Ig-like_fold"/>
</dbReference>
<keyword evidence="3" id="KW-0472">Membrane</keyword>
<dbReference type="PROSITE" id="PS50853">
    <property type="entry name" value="FN3"/>
    <property type="match status" value="1"/>
</dbReference>
<dbReference type="PANTHER" id="PTHR19134">
    <property type="entry name" value="RECEPTOR-TYPE TYROSINE-PROTEIN PHOSPHATASE"/>
    <property type="match status" value="1"/>
</dbReference>
<reference evidence="6 7" key="1">
    <citation type="journal article" date="2017" name="PLoS Biol.">
        <title>The sea cucumber genome provides insights into morphological evolution and visceral regeneration.</title>
        <authorList>
            <person name="Zhang X."/>
            <person name="Sun L."/>
            <person name="Yuan J."/>
            <person name="Sun Y."/>
            <person name="Gao Y."/>
            <person name="Zhang L."/>
            <person name="Li S."/>
            <person name="Dai H."/>
            <person name="Hamel J.F."/>
            <person name="Liu C."/>
            <person name="Yu Y."/>
            <person name="Liu S."/>
            <person name="Lin W."/>
            <person name="Guo K."/>
            <person name="Jin S."/>
            <person name="Xu P."/>
            <person name="Storey K.B."/>
            <person name="Huan P."/>
            <person name="Zhang T."/>
            <person name="Zhou Y."/>
            <person name="Zhang J."/>
            <person name="Lin C."/>
            <person name="Li X."/>
            <person name="Xing L."/>
            <person name="Huo D."/>
            <person name="Sun M."/>
            <person name="Wang L."/>
            <person name="Mercier A."/>
            <person name="Li F."/>
            <person name="Yang H."/>
            <person name="Xiang J."/>
        </authorList>
    </citation>
    <scope>NUCLEOTIDE SEQUENCE [LARGE SCALE GENOMIC DNA]</scope>
    <source>
        <strain evidence="6">Shaxun</strain>
        <tissue evidence="6">Muscle</tissue>
    </source>
</reference>
<dbReference type="InterPro" id="IPR029021">
    <property type="entry name" value="Prot-tyrosine_phosphatase-like"/>
</dbReference>
<dbReference type="InterPro" id="IPR050348">
    <property type="entry name" value="Protein-Tyr_Phosphatase"/>
</dbReference>
<evidence type="ECO:0000259" key="5">
    <source>
        <dbReference type="PROSITE" id="PS50853"/>
    </source>
</evidence>
<dbReference type="Proteomes" id="UP000230750">
    <property type="component" value="Unassembled WGS sequence"/>
</dbReference>
<dbReference type="OrthoDB" id="10059790at2759"/>
<dbReference type="Gene3D" id="2.60.40.10">
    <property type="entry name" value="Immunoglobulins"/>
    <property type="match status" value="1"/>
</dbReference>
<gene>
    <name evidence="6" type="ORF">BSL78_14717</name>
</gene>
<comment type="catalytic activity">
    <reaction evidence="2">
        <text>O-phospho-L-tyrosyl-[protein] + H2O = L-tyrosyl-[protein] + phosphate</text>
        <dbReference type="Rhea" id="RHEA:10684"/>
        <dbReference type="Rhea" id="RHEA-COMP:10136"/>
        <dbReference type="Rhea" id="RHEA-COMP:20101"/>
        <dbReference type="ChEBI" id="CHEBI:15377"/>
        <dbReference type="ChEBI" id="CHEBI:43474"/>
        <dbReference type="ChEBI" id="CHEBI:46858"/>
        <dbReference type="ChEBI" id="CHEBI:61978"/>
        <dbReference type="EC" id="3.1.3.48"/>
    </reaction>
</comment>
<sequence>MGCNPKYPYKYEISYRSQNFSSVTTILNQSQQEYKFTDLEPGSSYIFYLRLTNYAGRSGPYADIECNTTVTADLLPFVLGVTCPSVFLIISLLVLVVYLIASPSRRSNLLSILSNKYWAIRRERIEDDNGFIEEEHSEMRTFERDQQIPNICSSRGKTIHRHELPSYVKEQHLKGGFHDEYKELIQGKYTSCSVAEAKINERKNRFQNIITYDHSRVVLPLVNGDSSSDYINASYIHMKCLTYWPDTDGAPQQYSNISVEKTGETASINLIIRRFKLQLGPSIHEVTQYHYFGWPDMKVPQSADILWDIIDEVEKDEDENSPPIVVHCRCATENQQHRSGGRREFVYLGDKVSKDGGGTEDIKNKIGKARSAFRNLGKIWTNGAIGRKTKLTLFKTLLRSVLLYGSEAWKVTKREEQKLDAFQFKDIRRILKIPWTELVSNDRIMQQIGINRISVEIRRRRWNWIGHIMRKETGNHARVAMEWAPEGRRKVGRPKTTWRRTATKERDKNGWRSWSHVRRAAEDRQGWKDSILTLCNRRYGED</sequence>
<dbReference type="EMBL" id="MRZV01000523">
    <property type="protein sequence ID" value="PIK48416.1"/>
    <property type="molecule type" value="Genomic_DNA"/>
</dbReference>
<protein>
    <submittedName>
        <fullName evidence="6">Uncharacterized protein</fullName>
    </submittedName>
</protein>
<name>A0A2G8KK84_STIJA</name>
<evidence type="ECO:0000256" key="2">
    <source>
        <dbReference type="ARBA" id="ARBA00051722"/>
    </source>
</evidence>
<evidence type="ECO:0000313" key="6">
    <source>
        <dbReference type="EMBL" id="PIK48416.1"/>
    </source>
</evidence>
<keyword evidence="3" id="KW-1133">Transmembrane helix</keyword>
<organism evidence="6 7">
    <name type="scientific">Stichopus japonicus</name>
    <name type="common">Sea cucumber</name>
    <dbReference type="NCBI Taxonomy" id="307972"/>
    <lineage>
        <taxon>Eukaryota</taxon>
        <taxon>Metazoa</taxon>
        <taxon>Echinodermata</taxon>
        <taxon>Eleutherozoa</taxon>
        <taxon>Echinozoa</taxon>
        <taxon>Holothuroidea</taxon>
        <taxon>Aspidochirotacea</taxon>
        <taxon>Aspidochirotida</taxon>
        <taxon>Stichopodidae</taxon>
        <taxon>Apostichopus</taxon>
    </lineage>
</organism>
<dbReference type="SMART" id="SM00194">
    <property type="entry name" value="PTPc"/>
    <property type="match status" value="1"/>
</dbReference>
<keyword evidence="1" id="KW-0904">Protein phosphatase</keyword>
<evidence type="ECO:0000313" key="7">
    <source>
        <dbReference type="Proteomes" id="UP000230750"/>
    </source>
</evidence>
<keyword evidence="3" id="KW-0812">Transmembrane</keyword>
<evidence type="ECO:0000259" key="4">
    <source>
        <dbReference type="PROSITE" id="PS50055"/>
    </source>
</evidence>
<dbReference type="InterPro" id="IPR036116">
    <property type="entry name" value="FN3_sf"/>
</dbReference>
<proteinExistence type="predicted"/>
<dbReference type="STRING" id="307972.A0A2G8KK84"/>
<feature type="domain" description="Fibronectin type-III" evidence="5">
    <location>
        <begin position="1"/>
        <end position="74"/>
    </location>
</feature>
<accession>A0A2G8KK84</accession>
<keyword evidence="1" id="KW-0378">Hydrolase</keyword>
<dbReference type="SUPFAM" id="SSF49265">
    <property type="entry name" value="Fibronectin type III"/>
    <property type="match status" value="1"/>
</dbReference>
<dbReference type="SUPFAM" id="SSF52799">
    <property type="entry name" value="(Phosphotyrosine protein) phosphatases II"/>
    <property type="match status" value="1"/>
</dbReference>
<dbReference type="PANTHER" id="PTHR19134:SF449">
    <property type="entry name" value="TYROSINE-PROTEIN PHOSPHATASE 1"/>
    <property type="match status" value="1"/>
</dbReference>
<comment type="caution">
    <text evidence="6">The sequence shown here is derived from an EMBL/GenBank/DDBJ whole genome shotgun (WGS) entry which is preliminary data.</text>
</comment>